<accession>A0ABD2MQ21</accession>
<feature type="active site" description="Proton acceptor" evidence="4">
    <location>
        <position position="348"/>
    </location>
</feature>
<dbReference type="EMBL" id="JABFTP020000021">
    <property type="protein sequence ID" value="KAL3268433.1"/>
    <property type="molecule type" value="Genomic_DNA"/>
</dbReference>
<evidence type="ECO:0000259" key="5">
    <source>
        <dbReference type="Pfam" id="PF00755"/>
    </source>
</evidence>
<dbReference type="Gene3D" id="3.30.559.70">
    <property type="entry name" value="Choline/Carnitine o-acyltransferase, domain 2"/>
    <property type="match status" value="1"/>
</dbReference>
<dbReference type="PANTHER" id="PTHR22589:SF103">
    <property type="entry name" value="CARNITINE O-ACETYL-TRANSFERASE, ISOFORM A-RELATED"/>
    <property type="match status" value="1"/>
</dbReference>
<evidence type="ECO:0000256" key="4">
    <source>
        <dbReference type="PIRSR" id="PIRSR600542-1"/>
    </source>
</evidence>
<gene>
    <name evidence="6" type="ORF">HHI36_007544</name>
</gene>
<evidence type="ECO:0000256" key="2">
    <source>
        <dbReference type="ARBA" id="ARBA00022679"/>
    </source>
</evidence>
<comment type="caution">
    <text evidence="6">The sequence shown here is derived from an EMBL/GenBank/DDBJ whole genome shotgun (WGS) entry which is preliminary data.</text>
</comment>
<dbReference type="PANTHER" id="PTHR22589">
    <property type="entry name" value="CARNITINE O-ACYLTRANSFERASE"/>
    <property type="match status" value="1"/>
</dbReference>
<organism evidence="6 7">
    <name type="scientific">Cryptolaemus montrouzieri</name>
    <dbReference type="NCBI Taxonomy" id="559131"/>
    <lineage>
        <taxon>Eukaryota</taxon>
        <taxon>Metazoa</taxon>
        <taxon>Ecdysozoa</taxon>
        <taxon>Arthropoda</taxon>
        <taxon>Hexapoda</taxon>
        <taxon>Insecta</taxon>
        <taxon>Pterygota</taxon>
        <taxon>Neoptera</taxon>
        <taxon>Endopterygota</taxon>
        <taxon>Coleoptera</taxon>
        <taxon>Polyphaga</taxon>
        <taxon>Cucujiformia</taxon>
        <taxon>Coccinelloidea</taxon>
        <taxon>Coccinellidae</taxon>
        <taxon>Scymninae</taxon>
        <taxon>Scymnini</taxon>
        <taxon>Cryptolaemus</taxon>
    </lineage>
</organism>
<evidence type="ECO:0000313" key="7">
    <source>
        <dbReference type="Proteomes" id="UP001516400"/>
    </source>
</evidence>
<evidence type="ECO:0000313" key="6">
    <source>
        <dbReference type="EMBL" id="KAL3268433.1"/>
    </source>
</evidence>
<dbReference type="InterPro" id="IPR039551">
    <property type="entry name" value="Cho/carn_acyl_trans"/>
</dbReference>
<comment type="similarity">
    <text evidence="1">Belongs to the carnitine/choline acetyltransferase family.</text>
</comment>
<dbReference type="AlphaFoldDB" id="A0ABD2MQ21"/>
<protein>
    <recommendedName>
        <fullName evidence="5">Choline/carnitine acyltransferase domain-containing protein</fullName>
    </recommendedName>
</protein>
<dbReference type="Gene3D" id="3.30.559.10">
    <property type="entry name" value="Chloramphenicol acetyltransferase-like domain"/>
    <property type="match status" value="1"/>
</dbReference>
<dbReference type="InterPro" id="IPR023213">
    <property type="entry name" value="CAT-like_dom_sf"/>
</dbReference>
<proteinExistence type="inferred from homology"/>
<reference evidence="6 7" key="1">
    <citation type="journal article" date="2021" name="BMC Biol.">
        <title>Horizontally acquired antibacterial genes associated with adaptive radiation of ladybird beetles.</title>
        <authorList>
            <person name="Li H.S."/>
            <person name="Tang X.F."/>
            <person name="Huang Y.H."/>
            <person name="Xu Z.Y."/>
            <person name="Chen M.L."/>
            <person name="Du X.Y."/>
            <person name="Qiu B.Y."/>
            <person name="Chen P.T."/>
            <person name="Zhang W."/>
            <person name="Slipinski A."/>
            <person name="Escalona H.E."/>
            <person name="Waterhouse R.M."/>
            <person name="Zwick A."/>
            <person name="Pang H."/>
        </authorList>
    </citation>
    <scope>NUCLEOTIDE SEQUENCE [LARGE SCALE GENOMIC DNA]</scope>
    <source>
        <strain evidence="6">SYSU2018</strain>
    </source>
</reference>
<evidence type="ECO:0000256" key="3">
    <source>
        <dbReference type="ARBA" id="ARBA00023315"/>
    </source>
</evidence>
<keyword evidence="3" id="KW-0012">Acyltransferase</keyword>
<keyword evidence="7" id="KW-1185">Reference proteome</keyword>
<name>A0ABD2MQ21_9CUCU</name>
<dbReference type="InterPro" id="IPR000542">
    <property type="entry name" value="Carn_acyl_trans"/>
</dbReference>
<dbReference type="Proteomes" id="UP001516400">
    <property type="component" value="Unassembled WGS sequence"/>
</dbReference>
<keyword evidence="2" id="KW-0808">Transferase</keyword>
<feature type="domain" description="Choline/carnitine acyltransferase" evidence="5">
    <location>
        <begin position="48"/>
        <end position="610"/>
    </location>
</feature>
<sequence length="635" mass="73976">MNFFKTKRYFFKYKTIRNEIFSRRYCECAAGGPLCHKSVTNRQNLPLLPIPKLAYTLQKLLRSSEPFCTRCELLEFQKICEKFGRCEGRELQQYLVDRAKTSHNWLNEWYQKCAYLCNRDSLPMNTSPVIVFPLEKFETRCHQMDFAARLILGVLKFRKLSQKNGLVLDTWGKFPLDMGIYRRVFSNYRVPKVGCDEIVHYQGTKHIIVIVRNNIFSLQVLNDDDKPLSYNQLMTRLEEIVQESHSKGTSFGILTSHKRDKWAGIYKHMYNLPDNEYLLQMIEKALFVVCIDDASPIKAYSEEERVLDACLNGFHGHGPNINGGNRWNDKTLQFFIGREGSSGIIFEHSTVDALPLGKLADFIVDYMGGKEWLQLPFIDMCERAIQLQFITSENIECAIEEASCHLQTKMDNFNCQVLHYDKYGKDFCKDHYMSPDAIIQIALQFAYLKTHDKFVPQQERGTTRKFYLGRNDIIRPCTCEAIHFLKGTSNPLYFLNEKFYALRYACEIHQQLAEDVMDGKGADCHLFGLMMAAKETGKHLPKLFQYSAYQKSSDFRIYASQNSLKRDCYMSYPPRCKGYGVCYNPRPDDVNICVTCRKNDCETHAKHFLENWSCSMKNISDIICGYEKRRKKLCE</sequence>
<dbReference type="GO" id="GO:0016746">
    <property type="term" value="F:acyltransferase activity"/>
    <property type="evidence" value="ECO:0007669"/>
    <property type="project" value="UniProtKB-KW"/>
</dbReference>
<dbReference type="InterPro" id="IPR042231">
    <property type="entry name" value="Cho/carn_acyl_trans_2"/>
</dbReference>
<dbReference type="Pfam" id="PF00755">
    <property type="entry name" value="Carn_acyltransf"/>
    <property type="match status" value="1"/>
</dbReference>
<dbReference type="SUPFAM" id="SSF52777">
    <property type="entry name" value="CoA-dependent acyltransferases"/>
    <property type="match status" value="2"/>
</dbReference>
<evidence type="ECO:0000256" key="1">
    <source>
        <dbReference type="ARBA" id="ARBA00005232"/>
    </source>
</evidence>